<gene>
    <name evidence="2" type="ordered locus">Amet_3085</name>
</gene>
<evidence type="ECO:0000256" key="1">
    <source>
        <dbReference type="ARBA" id="ARBA00006987"/>
    </source>
</evidence>
<dbReference type="InterPro" id="IPR042100">
    <property type="entry name" value="Bug_dom1"/>
</dbReference>
<dbReference type="EMBL" id="CP000724">
    <property type="protein sequence ID" value="ABR49225.1"/>
    <property type="molecule type" value="Genomic_DNA"/>
</dbReference>
<keyword evidence="3" id="KW-1185">Reference proteome</keyword>
<comment type="similarity">
    <text evidence="1">Belongs to the UPF0065 (bug) family.</text>
</comment>
<evidence type="ECO:0000313" key="3">
    <source>
        <dbReference type="Proteomes" id="UP000001572"/>
    </source>
</evidence>
<accession>A6TSQ7</accession>
<dbReference type="SUPFAM" id="SSF53850">
    <property type="entry name" value="Periplasmic binding protein-like II"/>
    <property type="match status" value="1"/>
</dbReference>
<dbReference type="Pfam" id="PF03401">
    <property type="entry name" value="TctC"/>
    <property type="match status" value="1"/>
</dbReference>
<dbReference type="AlphaFoldDB" id="A6TSQ7"/>
<evidence type="ECO:0000313" key="2">
    <source>
        <dbReference type="EMBL" id="ABR49225.1"/>
    </source>
</evidence>
<dbReference type="Proteomes" id="UP000001572">
    <property type="component" value="Chromosome"/>
</dbReference>
<dbReference type="STRING" id="293826.Amet_3085"/>
<reference evidence="3" key="1">
    <citation type="journal article" date="2016" name="Genome Announc.">
        <title>Complete genome sequence of Alkaliphilus metalliredigens strain QYMF, an alkaliphilic and metal-reducing bacterium isolated from borax-contaminated leachate ponds.</title>
        <authorList>
            <person name="Hwang C."/>
            <person name="Copeland A."/>
            <person name="Lucas S."/>
            <person name="Lapidus A."/>
            <person name="Barry K."/>
            <person name="Detter J.C."/>
            <person name="Glavina Del Rio T."/>
            <person name="Hammon N."/>
            <person name="Israni S."/>
            <person name="Dalin E."/>
            <person name="Tice H."/>
            <person name="Pitluck S."/>
            <person name="Chertkov O."/>
            <person name="Brettin T."/>
            <person name="Bruce D."/>
            <person name="Han C."/>
            <person name="Schmutz J."/>
            <person name="Larimer F."/>
            <person name="Land M.L."/>
            <person name="Hauser L."/>
            <person name="Kyrpides N."/>
            <person name="Mikhailova N."/>
            <person name="Ye Q."/>
            <person name="Zhou J."/>
            <person name="Richardson P."/>
            <person name="Fields M.W."/>
        </authorList>
    </citation>
    <scope>NUCLEOTIDE SEQUENCE [LARGE SCALE GENOMIC DNA]</scope>
    <source>
        <strain evidence="3">QYMF</strain>
    </source>
</reference>
<sequence length="328" mass="36014">MNKKVIIGTGVLVTLALLFGGYENISKHRKDQFISKYPDQSIQMLVAYKEGGGTDVGARILAAAAESYLGQPIVVKNIQGGDGELGFKQLTMANANGYTVGFINLPTFLSLSMERDTVYSKESIIPIMNYVYDPAVIVVSKHSQWKTIEELIQYSKANPLDMTISNNGRGASNHIAAAQLAYEANIDVTHVPFGGTADMLRALRYGHVKATVAKVSEVASHIESGELRMLATFTENRLEGFFDVPTLQEKGYPISFGSARALAVPKGTPEEIVDILHMAFKKAMENEEHITQAKEANLPIKYMSPLELQRYIEQSEESLSNIIPKIGL</sequence>
<organism evidence="2 3">
    <name type="scientific">Alkaliphilus metalliredigens (strain QYMF)</name>
    <dbReference type="NCBI Taxonomy" id="293826"/>
    <lineage>
        <taxon>Bacteria</taxon>
        <taxon>Bacillati</taxon>
        <taxon>Bacillota</taxon>
        <taxon>Clostridia</taxon>
        <taxon>Peptostreptococcales</taxon>
        <taxon>Natronincolaceae</taxon>
        <taxon>Alkaliphilus</taxon>
    </lineage>
</organism>
<dbReference type="eggNOG" id="COG3181">
    <property type="taxonomic scope" value="Bacteria"/>
</dbReference>
<dbReference type="PANTHER" id="PTHR42928:SF5">
    <property type="entry name" value="BLR1237 PROTEIN"/>
    <property type="match status" value="1"/>
</dbReference>
<dbReference type="OrthoDB" id="8880247at2"/>
<protein>
    <submittedName>
        <fullName evidence="2">Uncharacterized protein UPF0065</fullName>
    </submittedName>
</protein>
<proteinExistence type="inferred from homology"/>
<dbReference type="HOGENOM" id="CLU_045683_1_2_9"/>
<dbReference type="InterPro" id="IPR005064">
    <property type="entry name" value="BUG"/>
</dbReference>
<dbReference type="KEGG" id="amt:Amet_3085"/>
<name>A6TSQ7_ALKMQ</name>
<dbReference type="RefSeq" id="WP_012064191.1">
    <property type="nucleotide sequence ID" value="NC_009633.1"/>
</dbReference>
<dbReference type="Gene3D" id="3.40.190.10">
    <property type="entry name" value="Periplasmic binding protein-like II"/>
    <property type="match status" value="1"/>
</dbReference>
<dbReference type="PIRSF" id="PIRSF017082">
    <property type="entry name" value="YflP"/>
    <property type="match status" value="1"/>
</dbReference>
<dbReference type="PANTHER" id="PTHR42928">
    <property type="entry name" value="TRICARBOXYLATE-BINDING PROTEIN"/>
    <property type="match status" value="1"/>
</dbReference>
<dbReference type="CDD" id="cd07012">
    <property type="entry name" value="PBP2_Bug_TTT"/>
    <property type="match status" value="1"/>
</dbReference>
<dbReference type="Gene3D" id="3.40.190.150">
    <property type="entry name" value="Bordetella uptake gene, domain 1"/>
    <property type="match status" value="1"/>
</dbReference>